<reference evidence="5 6" key="1">
    <citation type="journal article" date="2015" name="Genome Announc.">
        <title>Expanding the biotechnology potential of lactobacilli through comparative genomics of 213 strains and associated genera.</title>
        <authorList>
            <person name="Sun Z."/>
            <person name="Harris H.M."/>
            <person name="McCann A."/>
            <person name="Guo C."/>
            <person name="Argimon S."/>
            <person name="Zhang W."/>
            <person name="Yang X."/>
            <person name="Jeffery I.B."/>
            <person name="Cooney J.C."/>
            <person name="Kagawa T.F."/>
            <person name="Liu W."/>
            <person name="Song Y."/>
            <person name="Salvetti E."/>
            <person name="Wrobel A."/>
            <person name="Rasinkangas P."/>
            <person name="Parkhill J."/>
            <person name="Rea M.C."/>
            <person name="O'Sullivan O."/>
            <person name="Ritari J."/>
            <person name="Douillard F.P."/>
            <person name="Paul Ross R."/>
            <person name="Yang R."/>
            <person name="Briner A.E."/>
            <person name="Felis G.E."/>
            <person name="de Vos W.M."/>
            <person name="Barrangou R."/>
            <person name="Klaenhammer T.R."/>
            <person name="Caufield P.W."/>
            <person name="Cui Y."/>
            <person name="Zhang H."/>
            <person name="O'Toole P.W."/>
        </authorList>
    </citation>
    <scope>NUCLEOTIDE SEQUENCE [LARGE SCALE GENOMIC DNA]</scope>
    <source>
        <strain evidence="5 6">DSM 22696</strain>
    </source>
</reference>
<comment type="caution">
    <text evidence="5">The sequence shown here is derived from an EMBL/GenBank/DDBJ whole genome shotgun (WGS) entry which is preliminary data.</text>
</comment>
<dbReference type="STRING" id="348151.IV55_GL001061"/>
<comment type="subcellular location">
    <subcellularLocation>
        <location evidence="1">Membrane</location>
    </subcellularLocation>
</comment>
<evidence type="ECO:0000256" key="1">
    <source>
        <dbReference type="ARBA" id="ARBA00004370"/>
    </source>
</evidence>
<evidence type="ECO:0000313" key="4">
    <source>
        <dbReference type="EMBL" id="GEK29618.1"/>
    </source>
</evidence>
<evidence type="ECO:0000313" key="5">
    <source>
        <dbReference type="EMBL" id="KRN93279.1"/>
    </source>
</evidence>
<organism evidence="5 6">
    <name type="scientific">Furfurilactobacillus siliginis</name>
    <dbReference type="NCBI Taxonomy" id="348151"/>
    <lineage>
        <taxon>Bacteria</taxon>
        <taxon>Bacillati</taxon>
        <taxon>Bacillota</taxon>
        <taxon>Bacilli</taxon>
        <taxon>Lactobacillales</taxon>
        <taxon>Lactobacillaceae</taxon>
        <taxon>Furfurilactobacillus</taxon>
    </lineage>
</organism>
<keyword evidence="6" id="KW-1185">Reference proteome</keyword>
<dbReference type="PANTHER" id="PTHR46825:SF11">
    <property type="entry name" value="PENICILLIN-BINDING PROTEIN 4"/>
    <property type="match status" value="1"/>
</dbReference>
<dbReference type="EMBL" id="JQCB01000028">
    <property type="protein sequence ID" value="KRN93279.1"/>
    <property type="molecule type" value="Genomic_DNA"/>
</dbReference>
<dbReference type="PANTHER" id="PTHR46825">
    <property type="entry name" value="D-ALANYL-D-ALANINE-CARBOXYPEPTIDASE/ENDOPEPTIDASE AMPH"/>
    <property type="match status" value="1"/>
</dbReference>
<dbReference type="InterPro" id="IPR001466">
    <property type="entry name" value="Beta-lactam-related"/>
</dbReference>
<accession>A0A0R2KUN9</accession>
<evidence type="ECO:0000259" key="3">
    <source>
        <dbReference type="Pfam" id="PF00144"/>
    </source>
</evidence>
<dbReference type="SUPFAM" id="SSF56601">
    <property type="entry name" value="beta-lactamase/transpeptidase-like"/>
    <property type="match status" value="1"/>
</dbReference>
<evidence type="ECO:0000256" key="2">
    <source>
        <dbReference type="ARBA" id="ARBA00023136"/>
    </source>
</evidence>
<evidence type="ECO:0000313" key="7">
    <source>
        <dbReference type="Proteomes" id="UP000321429"/>
    </source>
</evidence>
<name>A0A0R2KUN9_9LACO</name>
<dbReference type="InterPro" id="IPR012338">
    <property type="entry name" value="Beta-lactam/transpept-like"/>
</dbReference>
<dbReference type="Gene3D" id="3.40.710.10">
    <property type="entry name" value="DD-peptidase/beta-lactamase superfamily"/>
    <property type="match status" value="1"/>
</dbReference>
<dbReference type="Proteomes" id="UP000051139">
    <property type="component" value="Unassembled WGS sequence"/>
</dbReference>
<dbReference type="Proteomes" id="UP000321429">
    <property type="component" value="Unassembled WGS sequence"/>
</dbReference>
<protein>
    <submittedName>
        <fullName evidence="5">Beta-lactamase class C related penicillin binding protein</fullName>
    </submittedName>
    <submittedName>
        <fullName evidence="4">Peptidase S12</fullName>
    </submittedName>
</protein>
<dbReference type="Pfam" id="PF00144">
    <property type="entry name" value="Beta-lactamase"/>
    <property type="match status" value="1"/>
</dbReference>
<dbReference type="AlphaFoldDB" id="A0A0R2KUN9"/>
<reference evidence="4 7" key="2">
    <citation type="submission" date="2019-07" db="EMBL/GenBank/DDBJ databases">
        <title>Whole genome shotgun sequence of Lactobacillus siliginis NBRC 101315.</title>
        <authorList>
            <person name="Hosoyama A."/>
            <person name="Uohara A."/>
            <person name="Ohji S."/>
            <person name="Ichikawa N."/>
        </authorList>
    </citation>
    <scope>NUCLEOTIDE SEQUENCE [LARGE SCALE GENOMIC DNA]</scope>
    <source>
        <strain evidence="4 7">NBRC 101315</strain>
    </source>
</reference>
<dbReference type="RefSeq" id="WP_057811756.1">
    <property type="nucleotide sequence ID" value="NZ_BJUD01000080.1"/>
</dbReference>
<keyword evidence="2" id="KW-0472">Membrane</keyword>
<dbReference type="EMBL" id="BJUD01000080">
    <property type="protein sequence ID" value="GEK29618.1"/>
    <property type="molecule type" value="Genomic_DNA"/>
</dbReference>
<sequence>MSRKVRLIIVTILILLGSVIAWGTLYHEVRRTTRSVRVPAKHNNQNKPKQWRAAKLPVATDNALGDNLDRRVKDMHFVGSMLVVRQGKVVFERQYGQENAALHQNNASASAYAICSIQKIATGALVMQQVEQHKLSLSDHISKFYPELPHANDITIRQMLDMTSGLKMDGPVGPTTPQTDDQIVDYDLHHVQFDQALYNNWQYAQVNYNILTGVLKKLSGKTYEQLFNQQIIRRFNLQQTVFMPSNDAHVAVAYGADANNEVDYTKAIVTPDALWHDEVGTGRIAASARDLYVMISDIMKGKLISPESVKQLYQAGSRSTYGGGTYNLYDAAVNHGLGYGYQGMSCVSNDGQNAVIMLSNSYRSQYSFKPFSEQLFLELFKK</sequence>
<dbReference type="InterPro" id="IPR050491">
    <property type="entry name" value="AmpC-like"/>
</dbReference>
<dbReference type="GO" id="GO:0016020">
    <property type="term" value="C:membrane"/>
    <property type="evidence" value="ECO:0007669"/>
    <property type="project" value="UniProtKB-SubCell"/>
</dbReference>
<dbReference type="OrthoDB" id="2157616at2"/>
<dbReference type="PATRIC" id="fig|348151.3.peg.1089"/>
<gene>
    <name evidence="4" type="primary">pbpX2</name>
    <name evidence="5" type="ORF">IV55_GL001061</name>
    <name evidence="4" type="ORF">LSI01_19290</name>
</gene>
<evidence type="ECO:0000313" key="6">
    <source>
        <dbReference type="Proteomes" id="UP000051139"/>
    </source>
</evidence>
<feature type="domain" description="Beta-lactamase-related" evidence="3">
    <location>
        <begin position="80"/>
        <end position="362"/>
    </location>
</feature>
<proteinExistence type="predicted"/>